<dbReference type="PANTHER" id="PTHR43781:SF1">
    <property type="entry name" value="SACCHAROPINE DEHYDROGENASE"/>
    <property type="match status" value="1"/>
</dbReference>
<dbReference type="InterPro" id="IPR005097">
    <property type="entry name" value="Sacchrp_dh_NADP-bd"/>
</dbReference>
<feature type="domain" description="Saccharopine dehydrogenase NADP binding" evidence="1">
    <location>
        <begin position="12"/>
        <end position="130"/>
    </location>
</feature>
<dbReference type="Proteomes" id="UP000298050">
    <property type="component" value="Unassembled WGS sequence"/>
</dbReference>
<evidence type="ECO:0000313" key="2">
    <source>
        <dbReference type="EMBL" id="TGD76157.1"/>
    </source>
</evidence>
<keyword evidence="3" id="KW-1185">Reference proteome</keyword>
<dbReference type="PANTHER" id="PTHR43781">
    <property type="entry name" value="SACCHAROPINE DEHYDROGENASE"/>
    <property type="match status" value="1"/>
</dbReference>
<name>A0A4Z0M9U3_9GAMM</name>
<dbReference type="InterPro" id="IPR036291">
    <property type="entry name" value="NAD(P)-bd_dom_sf"/>
</dbReference>
<dbReference type="EMBL" id="SRLE01000001">
    <property type="protein sequence ID" value="TGD76157.1"/>
    <property type="molecule type" value="Genomic_DNA"/>
</dbReference>
<dbReference type="RefSeq" id="WP_135440734.1">
    <property type="nucleotide sequence ID" value="NZ_SRLE01000001.1"/>
</dbReference>
<dbReference type="Gene3D" id="3.40.50.720">
    <property type="entry name" value="NAD(P)-binding Rossmann-like Domain"/>
    <property type="match status" value="1"/>
</dbReference>
<dbReference type="Pfam" id="PF03435">
    <property type="entry name" value="Sacchrp_dh_NADP"/>
    <property type="match status" value="1"/>
</dbReference>
<accession>A0A4Z0M9U3</accession>
<comment type="caution">
    <text evidence="2">The sequence shown here is derived from an EMBL/GenBank/DDBJ whole genome shotgun (WGS) entry which is preliminary data.</text>
</comment>
<protein>
    <recommendedName>
        <fullName evidence="1">Saccharopine dehydrogenase NADP binding domain-containing protein</fullName>
    </recommendedName>
</protein>
<organism evidence="2 3">
    <name type="scientific">Mangrovimicrobium sediminis</name>
    <dbReference type="NCBI Taxonomy" id="2562682"/>
    <lineage>
        <taxon>Bacteria</taxon>
        <taxon>Pseudomonadati</taxon>
        <taxon>Pseudomonadota</taxon>
        <taxon>Gammaproteobacteria</taxon>
        <taxon>Cellvibrionales</taxon>
        <taxon>Halieaceae</taxon>
        <taxon>Mangrovimicrobium</taxon>
    </lineage>
</organism>
<evidence type="ECO:0000259" key="1">
    <source>
        <dbReference type="Pfam" id="PF03435"/>
    </source>
</evidence>
<evidence type="ECO:0000313" key="3">
    <source>
        <dbReference type="Proteomes" id="UP000298050"/>
    </source>
</evidence>
<dbReference type="AlphaFoldDB" id="A0A4Z0M9U3"/>
<gene>
    <name evidence="2" type="ORF">E4634_01010</name>
</gene>
<dbReference type="OrthoDB" id="4420885at2"/>
<dbReference type="SUPFAM" id="SSF51735">
    <property type="entry name" value="NAD(P)-binding Rossmann-fold domains"/>
    <property type="match status" value="1"/>
</dbReference>
<sequence>MKDNNIVGHTWMIYGANGFTGQLIAREAARRGWSPILAGRNRAAVEALATELSLPSKVFPIESAAQAAGQLEGCELVLNCAGPFAATGLPLVEACAEHGIHYLDICGEPDLFEQYYARDAQARASGAVIVPGVGFDVVPSDTLARSLADRLPDATWLEMAFYGAGGGSAGSQKTVMGMLADKCKVRRDGRIKRVALARWGKTVQFSDREEYCISIPWGDVSSAYRSTGIPNFTMYMAMPQKAGRVMRAMSPLAPVLGLPALQKRMFEKIDASVAPPTDEQRAAGYMRLWGRAWNDAGKSVEATMETLEGFTFTTQASLLCVEKALCGGIDGGCMTPTMAFGPRIALEVEGTRLMPSDEPVAEAC</sequence>
<reference evidence="2 3" key="1">
    <citation type="submission" date="2019-04" db="EMBL/GenBank/DDBJ databases">
        <title>Taxonomy of novel Haliea sp. from mangrove soil of West Coast of India.</title>
        <authorList>
            <person name="Verma A."/>
            <person name="Kumar P."/>
            <person name="Krishnamurthi S."/>
        </authorList>
    </citation>
    <scope>NUCLEOTIDE SEQUENCE [LARGE SCALE GENOMIC DNA]</scope>
    <source>
        <strain evidence="2 3">SAOS-164</strain>
    </source>
</reference>
<proteinExistence type="predicted"/>